<dbReference type="Gene3D" id="3.40.50.150">
    <property type="entry name" value="Vaccinia Virus protein VP39"/>
    <property type="match status" value="1"/>
</dbReference>
<accession>A0ABQ6M9M1</accession>
<protein>
    <recommendedName>
        <fullName evidence="4">Methyltransferase-domain-containing protein</fullName>
    </recommendedName>
</protein>
<dbReference type="InterPro" id="IPR019410">
    <property type="entry name" value="Methyltransf_16"/>
</dbReference>
<evidence type="ECO:0000313" key="2">
    <source>
        <dbReference type="EMBL" id="GMI22109.1"/>
    </source>
</evidence>
<comment type="caution">
    <text evidence="2">The sequence shown here is derived from an EMBL/GenBank/DDBJ whole genome shotgun (WGS) entry which is preliminary data.</text>
</comment>
<feature type="compositionally biased region" description="Polar residues" evidence="1">
    <location>
        <begin position="42"/>
        <end position="57"/>
    </location>
</feature>
<evidence type="ECO:0000313" key="3">
    <source>
        <dbReference type="Proteomes" id="UP001165060"/>
    </source>
</evidence>
<sequence length="242" mass="26042">MSDEQEDGPDPFEAQMNRGAEMRRLRELAEAAEREAAETPDDSFSGQDKSDPETGSLQYSSFLSHQSYFDDLKHVDYPSITYDVRLPPPTSEPGPPSSQVTIRQEKALGKGGICWDAAFILGEFMAARVAASPNPTSRTPLSFLELGAGTGLTSIFLARALHHAAIASSITTTDLPELLPLLSSNCSSNPPSPTPTASRCSLTPAVLTWGEDDAKFSSSAFDFVIGADIVASLYERARPHMC</sequence>
<keyword evidence="3" id="KW-1185">Reference proteome</keyword>
<reference evidence="2 3" key="1">
    <citation type="journal article" date="2023" name="Commun. Biol.">
        <title>Genome analysis of Parmales, the sister group of diatoms, reveals the evolutionary specialization of diatoms from phago-mixotrophs to photoautotrophs.</title>
        <authorList>
            <person name="Ban H."/>
            <person name="Sato S."/>
            <person name="Yoshikawa S."/>
            <person name="Yamada K."/>
            <person name="Nakamura Y."/>
            <person name="Ichinomiya M."/>
            <person name="Sato N."/>
            <person name="Blanc-Mathieu R."/>
            <person name="Endo H."/>
            <person name="Kuwata A."/>
            <person name="Ogata H."/>
        </authorList>
    </citation>
    <scope>NUCLEOTIDE SEQUENCE [LARGE SCALE GENOMIC DNA]</scope>
</reference>
<feature type="region of interest" description="Disordered" evidence="1">
    <location>
        <begin position="1"/>
        <end position="57"/>
    </location>
</feature>
<dbReference type="Proteomes" id="UP001165060">
    <property type="component" value="Unassembled WGS sequence"/>
</dbReference>
<dbReference type="Pfam" id="PF10294">
    <property type="entry name" value="Methyltransf_16"/>
    <property type="match status" value="1"/>
</dbReference>
<evidence type="ECO:0008006" key="4">
    <source>
        <dbReference type="Google" id="ProtNLM"/>
    </source>
</evidence>
<dbReference type="PANTHER" id="PTHR14614">
    <property type="entry name" value="HEPATOCELLULAR CARCINOMA-ASSOCIATED ANTIGEN"/>
    <property type="match status" value="1"/>
</dbReference>
<dbReference type="EMBL" id="BRYB01002584">
    <property type="protein sequence ID" value="GMI22109.1"/>
    <property type="molecule type" value="Genomic_DNA"/>
</dbReference>
<dbReference type="InterPro" id="IPR029063">
    <property type="entry name" value="SAM-dependent_MTases_sf"/>
</dbReference>
<feature type="compositionally biased region" description="Basic and acidic residues" evidence="1">
    <location>
        <begin position="20"/>
        <end position="37"/>
    </location>
</feature>
<organism evidence="2 3">
    <name type="scientific">Tetraparma gracilis</name>
    <dbReference type="NCBI Taxonomy" id="2962635"/>
    <lineage>
        <taxon>Eukaryota</taxon>
        <taxon>Sar</taxon>
        <taxon>Stramenopiles</taxon>
        <taxon>Ochrophyta</taxon>
        <taxon>Bolidophyceae</taxon>
        <taxon>Parmales</taxon>
        <taxon>Triparmaceae</taxon>
        <taxon>Tetraparma</taxon>
    </lineage>
</organism>
<evidence type="ECO:0000256" key="1">
    <source>
        <dbReference type="SAM" id="MobiDB-lite"/>
    </source>
</evidence>
<gene>
    <name evidence="2" type="ORF">TeGR_g3178</name>
</gene>
<proteinExistence type="predicted"/>
<feature type="compositionally biased region" description="Acidic residues" evidence="1">
    <location>
        <begin position="1"/>
        <end position="10"/>
    </location>
</feature>
<dbReference type="SUPFAM" id="SSF53335">
    <property type="entry name" value="S-adenosyl-L-methionine-dependent methyltransferases"/>
    <property type="match status" value="1"/>
</dbReference>
<name>A0ABQ6M9M1_9STRA</name>